<sequence length="482" mass="53585">MSCQDPIVTRARIAENVRLRSDRVVRSSTVEFLPEPAEDDHTIEAVGGDQLYATRLVPVVRFNKGQLISNLEIRDASGQLLPTLPHGEYLVLTGLCIFALLGSAVRQPQTGEQRRIYAEIQTLLISRAISSEVLDQNEAAAETARLTTFITRKLHVESRDHLTLLCSFVTRAQVAYAIVVEAAIPRDRHVIFQISYEERLSSTPAQGVETAGLREKVSAAVREWSGLDPNSLFIDVSRTKKCASYHLEIEAPDGYYIGETWFHDHTSMKPIPVLEPQKIYQSSRPYFRCPKPSGQSYAHLYTRSFQHSAARSPFLYVRFFEKLPGSLGKAWILASAVLAIVWIFGATWDGSTPPTGEESPLGGIDPGSLIFALPLALWAIMGFGERARGYFSTLASLVSILSSLLISFVALVLTLFIRSGRIPGDLHGPSAALVSHPFWIVLLGIAVINFLWIGEKFMIRFWRWRRVLAPPNVTFNATPGSH</sequence>
<organism evidence="2 3">
    <name type="scientific">Microlunatus phosphovorus (strain ATCC 700054 / DSM 10555 / JCM 9379 / NBRC 101784 / NCIMB 13414 / VKM Ac-1990 / NM-1)</name>
    <dbReference type="NCBI Taxonomy" id="1032480"/>
    <lineage>
        <taxon>Bacteria</taxon>
        <taxon>Bacillati</taxon>
        <taxon>Actinomycetota</taxon>
        <taxon>Actinomycetes</taxon>
        <taxon>Propionibacteriales</taxon>
        <taxon>Propionibacteriaceae</taxon>
        <taxon>Microlunatus</taxon>
    </lineage>
</organism>
<dbReference type="KEGG" id="mph:MLP_33560"/>
<keyword evidence="1" id="KW-1133">Transmembrane helix</keyword>
<reference evidence="2 3" key="1">
    <citation type="submission" date="2011-05" db="EMBL/GenBank/DDBJ databases">
        <title>Whole genome sequence of Microlunatus phosphovorus NM-1.</title>
        <authorList>
            <person name="Hosoyama A."/>
            <person name="Sasaki K."/>
            <person name="Harada T."/>
            <person name="Igarashi R."/>
            <person name="Kawakoshi A."/>
            <person name="Sasagawa M."/>
            <person name="Fukada J."/>
            <person name="Nakamura S."/>
            <person name="Katano Y."/>
            <person name="Hanada S."/>
            <person name="Kamagata Y."/>
            <person name="Nakamura N."/>
            <person name="Yamazaki S."/>
            <person name="Fujita N."/>
        </authorList>
    </citation>
    <scope>NUCLEOTIDE SEQUENCE [LARGE SCALE GENOMIC DNA]</scope>
    <source>
        <strain evidence="3">ATCC 700054 / DSM 10555 / JCM 9379 / NBRC 101784 / NCIMB 13414 / VKM Ac-1990 / NM-1</strain>
    </source>
</reference>
<dbReference type="eggNOG" id="ENOG502ZPP7">
    <property type="taxonomic scope" value="Bacteria"/>
</dbReference>
<name>F5XMB3_MICPN</name>
<dbReference type="STRING" id="1032480.MLP_33560"/>
<keyword evidence="3" id="KW-1185">Reference proteome</keyword>
<keyword evidence="1" id="KW-0472">Membrane</keyword>
<gene>
    <name evidence="2" type="ordered locus">MLP_33560</name>
</gene>
<feature type="transmembrane region" description="Helical" evidence="1">
    <location>
        <begin position="330"/>
        <end position="348"/>
    </location>
</feature>
<feature type="transmembrane region" description="Helical" evidence="1">
    <location>
        <begin position="368"/>
        <end position="384"/>
    </location>
</feature>
<dbReference type="Proteomes" id="UP000007947">
    <property type="component" value="Chromosome"/>
</dbReference>
<proteinExistence type="predicted"/>
<dbReference type="EMBL" id="AP012204">
    <property type="protein sequence ID" value="BAK36370.1"/>
    <property type="molecule type" value="Genomic_DNA"/>
</dbReference>
<feature type="transmembrane region" description="Helical" evidence="1">
    <location>
        <begin position="437"/>
        <end position="454"/>
    </location>
</feature>
<protein>
    <submittedName>
        <fullName evidence="2">Uncharacterized protein</fullName>
    </submittedName>
</protein>
<dbReference type="HOGENOM" id="CLU_565974_0_0_11"/>
<evidence type="ECO:0000256" key="1">
    <source>
        <dbReference type="SAM" id="Phobius"/>
    </source>
</evidence>
<feature type="transmembrane region" description="Helical" evidence="1">
    <location>
        <begin position="396"/>
        <end position="417"/>
    </location>
</feature>
<accession>F5XMB3</accession>
<dbReference type="RefSeq" id="WP_013864230.1">
    <property type="nucleotide sequence ID" value="NC_015635.1"/>
</dbReference>
<evidence type="ECO:0000313" key="3">
    <source>
        <dbReference type="Proteomes" id="UP000007947"/>
    </source>
</evidence>
<dbReference type="AlphaFoldDB" id="F5XMB3"/>
<evidence type="ECO:0000313" key="2">
    <source>
        <dbReference type="EMBL" id="BAK36370.1"/>
    </source>
</evidence>
<keyword evidence="1" id="KW-0812">Transmembrane</keyword>
<dbReference type="OrthoDB" id="3310286at2"/>